<reference evidence="2" key="1">
    <citation type="submission" date="2016-10" db="EMBL/GenBank/DDBJ databases">
        <authorList>
            <person name="Varghese N."/>
        </authorList>
    </citation>
    <scope>NUCLEOTIDE SEQUENCE [LARGE SCALE GENOMIC DNA]</scope>
    <source>
        <strain evidence="2">DSM 18820</strain>
    </source>
</reference>
<accession>A0A1I7J598</accession>
<dbReference type="AlphaFoldDB" id="A0A1I7J598"/>
<gene>
    <name evidence="1" type="ORF">SAMN04487941_2503</name>
</gene>
<organism evidence="1 2">
    <name type="scientific">Pontibacter akesuensis</name>
    <dbReference type="NCBI Taxonomy" id="388950"/>
    <lineage>
        <taxon>Bacteria</taxon>
        <taxon>Pseudomonadati</taxon>
        <taxon>Bacteroidota</taxon>
        <taxon>Cytophagia</taxon>
        <taxon>Cytophagales</taxon>
        <taxon>Hymenobacteraceae</taxon>
        <taxon>Pontibacter</taxon>
    </lineage>
</organism>
<dbReference type="Proteomes" id="UP000182491">
    <property type="component" value="Unassembled WGS sequence"/>
</dbReference>
<evidence type="ECO:0000313" key="2">
    <source>
        <dbReference type="Proteomes" id="UP000182491"/>
    </source>
</evidence>
<dbReference type="RefSeq" id="WP_068838471.1">
    <property type="nucleotide sequence ID" value="NZ_BMXC01000003.1"/>
</dbReference>
<proteinExistence type="predicted"/>
<protein>
    <submittedName>
        <fullName evidence="1">Fe-S-cluster containining protein</fullName>
    </submittedName>
</protein>
<dbReference type="EMBL" id="FPCA01000003">
    <property type="protein sequence ID" value="SFU80365.1"/>
    <property type="molecule type" value="Genomic_DNA"/>
</dbReference>
<keyword evidence="2" id="KW-1185">Reference proteome</keyword>
<sequence>MHDPGNICLACGLCCDGTLIGFVQLEREELPALRDVLAIEEANGDGFFLQPCINYCDGCGIYSQRPKQCGLYKCGLLKSVEQREIEFDSAVETIHAVKQKKAAIEEKLALLQLTLQSKSFYFKMVELNTWLQKNKSEPSFMQLHMDLMSDIKQLDSLLSERFDAAMF</sequence>
<dbReference type="InterPro" id="IPR005358">
    <property type="entry name" value="Puta_zinc/iron-chelating_dom"/>
</dbReference>
<name>A0A1I7J598_9BACT</name>
<dbReference type="STRING" id="388950.GCA_001611675_02562"/>
<dbReference type="OrthoDB" id="7391735at2"/>
<evidence type="ECO:0000313" key="1">
    <source>
        <dbReference type="EMBL" id="SFU80365.1"/>
    </source>
</evidence>
<dbReference type="Pfam" id="PF03692">
    <property type="entry name" value="CxxCxxCC"/>
    <property type="match status" value="1"/>
</dbReference>